<evidence type="ECO:0000313" key="7">
    <source>
        <dbReference type="Proteomes" id="UP000799640"/>
    </source>
</evidence>
<dbReference type="PANTHER" id="PTHR40621:SF6">
    <property type="entry name" value="AP-1-LIKE TRANSCRIPTION FACTOR YAP1-RELATED"/>
    <property type="match status" value="1"/>
</dbReference>
<dbReference type="PROSITE" id="PS00036">
    <property type="entry name" value="BZIP_BASIC"/>
    <property type="match status" value="1"/>
</dbReference>
<dbReference type="Proteomes" id="UP000799640">
    <property type="component" value="Unassembled WGS sequence"/>
</dbReference>
<feature type="domain" description="BZIP" evidence="5">
    <location>
        <begin position="109"/>
        <end position="167"/>
    </location>
</feature>
<keyword evidence="7" id="KW-1185">Reference proteome</keyword>
<dbReference type="Gene3D" id="1.20.5.170">
    <property type="match status" value="1"/>
</dbReference>
<organism evidence="6 7">
    <name type="scientific">Trichodelitschia bisporula</name>
    <dbReference type="NCBI Taxonomy" id="703511"/>
    <lineage>
        <taxon>Eukaryota</taxon>
        <taxon>Fungi</taxon>
        <taxon>Dikarya</taxon>
        <taxon>Ascomycota</taxon>
        <taxon>Pezizomycotina</taxon>
        <taxon>Dothideomycetes</taxon>
        <taxon>Dothideomycetes incertae sedis</taxon>
        <taxon>Phaeotrichales</taxon>
        <taxon>Phaeotrichaceae</taxon>
        <taxon>Trichodelitschia</taxon>
    </lineage>
</organism>
<comment type="subcellular location">
    <subcellularLocation>
        <location evidence="1">Nucleus</location>
    </subcellularLocation>
</comment>
<evidence type="ECO:0000256" key="4">
    <source>
        <dbReference type="SAM" id="MobiDB-lite"/>
    </source>
</evidence>
<dbReference type="InterPro" id="IPR046347">
    <property type="entry name" value="bZIP_sf"/>
</dbReference>
<dbReference type="AlphaFoldDB" id="A0A6G1I4V0"/>
<dbReference type="EMBL" id="ML996689">
    <property type="protein sequence ID" value="KAF2403302.1"/>
    <property type="molecule type" value="Genomic_DNA"/>
</dbReference>
<keyword evidence="3" id="KW-0175">Coiled coil</keyword>
<dbReference type="CDD" id="cd14688">
    <property type="entry name" value="bZIP_YAP"/>
    <property type="match status" value="1"/>
</dbReference>
<evidence type="ECO:0000259" key="5">
    <source>
        <dbReference type="PROSITE" id="PS50217"/>
    </source>
</evidence>
<dbReference type="GO" id="GO:0090575">
    <property type="term" value="C:RNA polymerase II transcription regulator complex"/>
    <property type="evidence" value="ECO:0007669"/>
    <property type="project" value="TreeGrafter"/>
</dbReference>
<dbReference type="OrthoDB" id="3892274at2759"/>
<dbReference type="SUPFAM" id="SSF57959">
    <property type="entry name" value="Leucine zipper domain"/>
    <property type="match status" value="1"/>
</dbReference>
<dbReference type="Pfam" id="PF00170">
    <property type="entry name" value="bZIP_1"/>
    <property type="match status" value="1"/>
</dbReference>
<dbReference type="SMART" id="SM00338">
    <property type="entry name" value="BRLZ"/>
    <property type="match status" value="1"/>
</dbReference>
<dbReference type="PROSITE" id="PS50217">
    <property type="entry name" value="BZIP"/>
    <property type="match status" value="1"/>
</dbReference>
<gene>
    <name evidence="6" type="ORF">EJ06DRAFT_526896</name>
</gene>
<dbReference type="InterPro" id="IPR004827">
    <property type="entry name" value="bZIP"/>
</dbReference>
<name>A0A6G1I4V0_9PEZI</name>
<evidence type="ECO:0000313" key="6">
    <source>
        <dbReference type="EMBL" id="KAF2403302.1"/>
    </source>
</evidence>
<accession>A0A6G1I4V0</accession>
<proteinExistence type="predicted"/>
<keyword evidence="2" id="KW-0539">Nucleus</keyword>
<evidence type="ECO:0000256" key="3">
    <source>
        <dbReference type="SAM" id="Coils"/>
    </source>
</evidence>
<evidence type="ECO:0000256" key="2">
    <source>
        <dbReference type="ARBA" id="ARBA00023242"/>
    </source>
</evidence>
<dbReference type="InterPro" id="IPR050936">
    <property type="entry name" value="AP-1-like"/>
</dbReference>
<feature type="coiled-coil region" evidence="3">
    <location>
        <begin position="122"/>
        <end position="170"/>
    </location>
</feature>
<feature type="region of interest" description="Disordered" evidence="4">
    <location>
        <begin position="170"/>
        <end position="192"/>
    </location>
</feature>
<dbReference type="PANTHER" id="PTHR40621">
    <property type="entry name" value="TRANSCRIPTION FACTOR KAPC-RELATED"/>
    <property type="match status" value="1"/>
</dbReference>
<reference evidence="6" key="1">
    <citation type="journal article" date="2020" name="Stud. Mycol.">
        <title>101 Dothideomycetes genomes: a test case for predicting lifestyles and emergence of pathogens.</title>
        <authorList>
            <person name="Haridas S."/>
            <person name="Albert R."/>
            <person name="Binder M."/>
            <person name="Bloem J."/>
            <person name="Labutti K."/>
            <person name="Salamov A."/>
            <person name="Andreopoulos B."/>
            <person name="Baker S."/>
            <person name="Barry K."/>
            <person name="Bills G."/>
            <person name="Bluhm B."/>
            <person name="Cannon C."/>
            <person name="Castanera R."/>
            <person name="Culley D."/>
            <person name="Daum C."/>
            <person name="Ezra D."/>
            <person name="Gonzalez J."/>
            <person name="Henrissat B."/>
            <person name="Kuo A."/>
            <person name="Liang C."/>
            <person name="Lipzen A."/>
            <person name="Lutzoni F."/>
            <person name="Magnuson J."/>
            <person name="Mondo S."/>
            <person name="Nolan M."/>
            <person name="Ohm R."/>
            <person name="Pangilinan J."/>
            <person name="Park H.-J."/>
            <person name="Ramirez L."/>
            <person name="Alfaro M."/>
            <person name="Sun H."/>
            <person name="Tritt A."/>
            <person name="Yoshinaga Y."/>
            <person name="Zwiers L.-H."/>
            <person name="Turgeon B."/>
            <person name="Goodwin S."/>
            <person name="Spatafora J."/>
            <person name="Crous P."/>
            <person name="Grigoriev I."/>
        </authorList>
    </citation>
    <scope>NUCLEOTIDE SEQUENCE</scope>
    <source>
        <strain evidence="6">CBS 262.69</strain>
    </source>
</reference>
<sequence length="220" mass="24567">METQTLDYIFTSNPYSSSPDMYSLPADISPRSDFEFFPSHIYTPPYAPLAPQPDSLPFSFPLQPLTPTASDFGSADEDLSPYGSPITTASVPLVRSVGGVATGHTTSGRRRAQNRAAQRAFRERKEKHARELESQLADLTGKYRSLEASHSELSAAYDKLRRTIEVLAEEEEGEAEVEEEDSEGGRRRKSSNGVETLRKFLRILHGEVKLAQEKIKMEEK</sequence>
<evidence type="ECO:0000256" key="1">
    <source>
        <dbReference type="ARBA" id="ARBA00004123"/>
    </source>
</evidence>
<dbReference type="GO" id="GO:0001228">
    <property type="term" value="F:DNA-binding transcription activator activity, RNA polymerase II-specific"/>
    <property type="evidence" value="ECO:0007669"/>
    <property type="project" value="TreeGrafter"/>
</dbReference>
<protein>
    <recommendedName>
        <fullName evidence="5">BZIP domain-containing protein</fullName>
    </recommendedName>
</protein>
<dbReference type="GO" id="GO:0000976">
    <property type="term" value="F:transcription cis-regulatory region binding"/>
    <property type="evidence" value="ECO:0007669"/>
    <property type="project" value="InterPro"/>
</dbReference>
<feature type="compositionally biased region" description="Acidic residues" evidence="4">
    <location>
        <begin position="170"/>
        <end position="182"/>
    </location>
</feature>